<evidence type="ECO:0000313" key="8">
    <source>
        <dbReference type="Proteomes" id="UP000193920"/>
    </source>
</evidence>
<keyword evidence="8" id="KW-1185">Reference proteome</keyword>
<dbReference type="EMBL" id="MCOG01000015">
    <property type="protein sequence ID" value="ORY79236.1"/>
    <property type="molecule type" value="Genomic_DNA"/>
</dbReference>
<feature type="domain" description="NodB homology" evidence="6">
    <location>
        <begin position="8"/>
        <end position="204"/>
    </location>
</feature>
<reference evidence="7 8" key="1">
    <citation type="submission" date="2016-08" db="EMBL/GenBank/DDBJ databases">
        <title>A Parts List for Fungal Cellulosomes Revealed by Comparative Genomics.</title>
        <authorList>
            <consortium name="DOE Joint Genome Institute"/>
            <person name="Haitjema C.H."/>
            <person name="Gilmore S.P."/>
            <person name="Henske J.K."/>
            <person name="Solomon K.V."/>
            <person name="De Groot R."/>
            <person name="Kuo A."/>
            <person name="Mondo S.J."/>
            <person name="Salamov A.A."/>
            <person name="Labutti K."/>
            <person name="Zhao Z."/>
            <person name="Chiniquy J."/>
            <person name="Barry K."/>
            <person name="Brewer H.M."/>
            <person name="Purvine S.O."/>
            <person name="Wright A.T."/>
            <person name="Boxma B."/>
            <person name="Van Alen T."/>
            <person name="Hackstein J.H."/>
            <person name="Baker S.E."/>
            <person name="Grigoriev I.V."/>
            <person name="O'Malley M.A."/>
        </authorList>
    </citation>
    <scope>NUCLEOTIDE SEQUENCE [LARGE SCALE GENOMIC DNA]</scope>
    <source>
        <strain evidence="7 8">G1</strain>
    </source>
</reference>
<keyword evidence="3" id="KW-0732">Signal</keyword>
<keyword evidence="5" id="KW-0119">Carbohydrate metabolism</keyword>
<accession>A0A1Y2F7C5</accession>
<evidence type="ECO:0000256" key="1">
    <source>
        <dbReference type="ARBA" id="ARBA00001941"/>
    </source>
</evidence>
<dbReference type="Gene3D" id="3.20.20.370">
    <property type="entry name" value="Glycoside hydrolase/deacetylase"/>
    <property type="match status" value="1"/>
</dbReference>
<dbReference type="Proteomes" id="UP000193920">
    <property type="component" value="Unassembled WGS sequence"/>
</dbReference>
<protein>
    <submittedName>
        <fullName evidence="7">Glycoside hydrolase/deacetylase</fullName>
    </submittedName>
</protein>
<dbReference type="GO" id="GO:0005975">
    <property type="term" value="P:carbohydrate metabolic process"/>
    <property type="evidence" value="ECO:0007669"/>
    <property type="project" value="InterPro"/>
</dbReference>
<keyword evidence="2" id="KW-0479">Metal-binding</keyword>
<evidence type="ECO:0000256" key="3">
    <source>
        <dbReference type="ARBA" id="ARBA00022729"/>
    </source>
</evidence>
<dbReference type="PANTHER" id="PTHR46471">
    <property type="entry name" value="CHITIN DEACETYLASE"/>
    <property type="match status" value="1"/>
</dbReference>
<feature type="non-terminal residue" evidence="7">
    <location>
        <position position="220"/>
    </location>
</feature>
<dbReference type="SUPFAM" id="SSF88713">
    <property type="entry name" value="Glycoside hydrolase/deacetylase"/>
    <property type="match status" value="1"/>
</dbReference>
<dbReference type="InterPro" id="IPR002509">
    <property type="entry name" value="NODB_dom"/>
</dbReference>
<dbReference type="AlphaFoldDB" id="A0A1Y2F7C5"/>
<evidence type="ECO:0000256" key="5">
    <source>
        <dbReference type="ARBA" id="ARBA00023277"/>
    </source>
</evidence>
<dbReference type="OrthoDB" id="2125469at2759"/>
<evidence type="ECO:0000259" key="6">
    <source>
        <dbReference type="PROSITE" id="PS51677"/>
    </source>
</evidence>
<organism evidence="7 8">
    <name type="scientific">Neocallimastix californiae</name>
    <dbReference type="NCBI Taxonomy" id="1754190"/>
    <lineage>
        <taxon>Eukaryota</taxon>
        <taxon>Fungi</taxon>
        <taxon>Fungi incertae sedis</taxon>
        <taxon>Chytridiomycota</taxon>
        <taxon>Chytridiomycota incertae sedis</taxon>
        <taxon>Neocallimastigomycetes</taxon>
        <taxon>Neocallimastigales</taxon>
        <taxon>Neocallimastigaceae</taxon>
        <taxon>Neocallimastix</taxon>
    </lineage>
</organism>
<dbReference type="PANTHER" id="PTHR46471:SF9">
    <property type="entry name" value="CHITIN DEACETYLASE"/>
    <property type="match status" value="1"/>
</dbReference>
<keyword evidence="4 7" id="KW-0378">Hydrolase</keyword>
<comment type="cofactor">
    <cofactor evidence="1">
        <name>Co(2+)</name>
        <dbReference type="ChEBI" id="CHEBI:48828"/>
    </cofactor>
</comment>
<dbReference type="STRING" id="1754190.A0A1Y2F7C5"/>
<evidence type="ECO:0000256" key="2">
    <source>
        <dbReference type="ARBA" id="ARBA00022723"/>
    </source>
</evidence>
<sequence length="220" mass="26193">IYSCKEKKTIALTFDDGPHKYTKELVDYFINEYPDDRITFFQVGKFHYPFAINVREYQKAMRKAHHNGFQIASHTFEHKIPDDEYEFKKVLTKMDDFIEEITGDRPRYFRAPKGHCNKECQDALEKWDYRLIQWDTDTNDWDLVTSGSPSQRVEDSIKFLKRRFAKEEDSYLILMHDTQNYTVSDIVPWIMKRSGMKEKGYKFVTVAECLGDKKGMYRSG</sequence>
<dbReference type="PROSITE" id="PS51677">
    <property type="entry name" value="NODB"/>
    <property type="match status" value="1"/>
</dbReference>
<proteinExistence type="predicted"/>
<evidence type="ECO:0000256" key="4">
    <source>
        <dbReference type="ARBA" id="ARBA00022801"/>
    </source>
</evidence>
<evidence type="ECO:0000313" key="7">
    <source>
        <dbReference type="EMBL" id="ORY79236.1"/>
    </source>
</evidence>
<dbReference type="InterPro" id="IPR011330">
    <property type="entry name" value="Glyco_hydro/deAcase_b/a-brl"/>
</dbReference>
<feature type="non-terminal residue" evidence="7">
    <location>
        <position position="1"/>
    </location>
</feature>
<gene>
    <name evidence="7" type="ORF">LY90DRAFT_313690</name>
</gene>
<name>A0A1Y2F7C5_9FUNG</name>
<comment type="caution">
    <text evidence="7">The sequence shown here is derived from an EMBL/GenBank/DDBJ whole genome shotgun (WGS) entry which is preliminary data.</text>
</comment>
<dbReference type="GO" id="GO:0046872">
    <property type="term" value="F:metal ion binding"/>
    <property type="evidence" value="ECO:0007669"/>
    <property type="project" value="UniProtKB-KW"/>
</dbReference>
<dbReference type="Pfam" id="PF01522">
    <property type="entry name" value="Polysacc_deac_1"/>
    <property type="match status" value="1"/>
</dbReference>
<dbReference type="GO" id="GO:0016810">
    <property type="term" value="F:hydrolase activity, acting on carbon-nitrogen (but not peptide) bonds"/>
    <property type="evidence" value="ECO:0007669"/>
    <property type="project" value="InterPro"/>
</dbReference>